<dbReference type="GO" id="GO:0006338">
    <property type="term" value="P:chromatin remodeling"/>
    <property type="evidence" value="ECO:0007669"/>
    <property type="project" value="InterPro"/>
</dbReference>
<evidence type="ECO:0000313" key="2">
    <source>
        <dbReference type="EMBL" id="KAH7149391.1"/>
    </source>
</evidence>
<dbReference type="OrthoDB" id="4093188at2759"/>
<keyword evidence="3" id="KW-1185">Reference proteome</keyword>
<feature type="compositionally biased region" description="Low complexity" evidence="1">
    <location>
        <begin position="273"/>
        <end position="284"/>
    </location>
</feature>
<dbReference type="EMBL" id="JAGMUU010000007">
    <property type="protein sequence ID" value="KAH7149391.1"/>
    <property type="molecule type" value="Genomic_DNA"/>
</dbReference>
<sequence length="284" mass="28892">MAPPAKSTDGRRKSSSKPNLLVTLNISPVKLRQVFGLPEPQPVKEETPEKDIKETTDSPVPEASTTQPTANASNGDNASDSNAATPAAEGANGEATNGDGTPAPSAMGPPAEGPKKKGVKRSAAVANGTIDGIPKPRGKPGPKKKPRLEDGTIDHTSAANRGGAGHKLGPKANQGAINAGLRALDRSGKPCRKWAKGGFTLKSFTGVVWEIPRWAAPQNVSIGSGTEDSTAPSAESSSKENKENGQEGNSASASNSNVPGDVEMQSAPSINESSPAPIAITAAS</sequence>
<feature type="compositionally biased region" description="Low complexity" evidence="1">
    <location>
        <begin position="70"/>
        <end position="101"/>
    </location>
</feature>
<dbReference type="AlphaFoldDB" id="A0A9P9J9M5"/>
<dbReference type="GO" id="GO:0031011">
    <property type="term" value="C:Ino80 complex"/>
    <property type="evidence" value="ECO:0007669"/>
    <property type="project" value="InterPro"/>
</dbReference>
<comment type="caution">
    <text evidence="2">The sequence shown here is derived from an EMBL/GenBank/DDBJ whole genome shotgun (WGS) entry which is preliminary data.</text>
</comment>
<dbReference type="PANTHER" id="PTHR28061:SF1">
    <property type="entry name" value="INO80 COMPLEX SUBUNIT 4"/>
    <property type="match status" value="1"/>
</dbReference>
<feature type="compositionally biased region" description="Basic and acidic residues" evidence="1">
    <location>
        <begin position="42"/>
        <end position="56"/>
    </location>
</feature>
<feature type="compositionally biased region" description="Polar residues" evidence="1">
    <location>
        <begin position="16"/>
        <end position="26"/>
    </location>
</feature>
<dbReference type="Pfam" id="PF08193">
    <property type="entry name" value="INO80_Ies4"/>
    <property type="match status" value="1"/>
</dbReference>
<name>A0A9P9J9M5_9HYPO</name>
<feature type="compositionally biased region" description="Basic residues" evidence="1">
    <location>
        <begin position="136"/>
        <end position="146"/>
    </location>
</feature>
<feature type="region of interest" description="Disordered" evidence="1">
    <location>
        <begin position="215"/>
        <end position="284"/>
    </location>
</feature>
<feature type="compositionally biased region" description="Polar residues" evidence="1">
    <location>
        <begin position="246"/>
        <end position="258"/>
    </location>
</feature>
<evidence type="ECO:0000256" key="1">
    <source>
        <dbReference type="SAM" id="MobiDB-lite"/>
    </source>
</evidence>
<reference evidence="2" key="1">
    <citation type="journal article" date="2021" name="Nat. Commun.">
        <title>Genetic determinants of endophytism in the Arabidopsis root mycobiome.</title>
        <authorList>
            <person name="Mesny F."/>
            <person name="Miyauchi S."/>
            <person name="Thiergart T."/>
            <person name="Pickel B."/>
            <person name="Atanasova L."/>
            <person name="Karlsson M."/>
            <person name="Huettel B."/>
            <person name="Barry K.W."/>
            <person name="Haridas S."/>
            <person name="Chen C."/>
            <person name="Bauer D."/>
            <person name="Andreopoulos W."/>
            <person name="Pangilinan J."/>
            <person name="LaButti K."/>
            <person name="Riley R."/>
            <person name="Lipzen A."/>
            <person name="Clum A."/>
            <person name="Drula E."/>
            <person name="Henrissat B."/>
            <person name="Kohler A."/>
            <person name="Grigoriev I.V."/>
            <person name="Martin F.M."/>
            <person name="Hacquard S."/>
        </authorList>
    </citation>
    <scope>NUCLEOTIDE SEQUENCE</scope>
    <source>
        <strain evidence="2">MPI-CAGE-AT-0021</strain>
    </source>
</reference>
<dbReference type="PANTHER" id="PTHR28061">
    <property type="entry name" value="INO EIGHTY SUBUNIT 4"/>
    <property type="match status" value="1"/>
</dbReference>
<organism evidence="2 3">
    <name type="scientific">Dactylonectria estremocensis</name>
    <dbReference type="NCBI Taxonomy" id="1079267"/>
    <lineage>
        <taxon>Eukaryota</taxon>
        <taxon>Fungi</taxon>
        <taxon>Dikarya</taxon>
        <taxon>Ascomycota</taxon>
        <taxon>Pezizomycotina</taxon>
        <taxon>Sordariomycetes</taxon>
        <taxon>Hypocreomycetidae</taxon>
        <taxon>Hypocreales</taxon>
        <taxon>Nectriaceae</taxon>
        <taxon>Dactylonectria</taxon>
    </lineage>
</organism>
<proteinExistence type="predicted"/>
<feature type="region of interest" description="Disordered" evidence="1">
    <location>
        <begin position="1"/>
        <end position="174"/>
    </location>
</feature>
<dbReference type="InterPro" id="IPR013175">
    <property type="entry name" value="INO80_su_Ies4"/>
</dbReference>
<gene>
    <name evidence="2" type="ORF">B0J13DRAFT_304647</name>
</gene>
<dbReference type="Proteomes" id="UP000717696">
    <property type="component" value="Unassembled WGS sequence"/>
</dbReference>
<evidence type="ECO:0000313" key="3">
    <source>
        <dbReference type="Proteomes" id="UP000717696"/>
    </source>
</evidence>
<protein>
    <submittedName>
        <fullName evidence="2">INO80 complex, subunit Ies4</fullName>
    </submittedName>
</protein>
<feature type="compositionally biased region" description="Polar residues" evidence="1">
    <location>
        <begin position="218"/>
        <end position="234"/>
    </location>
</feature>
<accession>A0A9P9J9M5</accession>